<feature type="compositionally biased region" description="Basic residues" evidence="1">
    <location>
        <begin position="57"/>
        <end position="73"/>
    </location>
</feature>
<dbReference type="EMBL" id="KN817556">
    <property type="protein sequence ID" value="KJA21622.1"/>
    <property type="molecule type" value="Genomic_DNA"/>
</dbReference>
<feature type="region of interest" description="Disordered" evidence="1">
    <location>
        <begin position="57"/>
        <end position="93"/>
    </location>
</feature>
<proteinExistence type="predicted"/>
<evidence type="ECO:0000313" key="2">
    <source>
        <dbReference type="EMBL" id="KJA21622.1"/>
    </source>
</evidence>
<dbReference type="AlphaFoldDB" id="A0A0D2L4A1"/>
<name>A0A0D2L4A1_HYPSF</name>
<keyword evidence="3" id="KW-1185">Reference proteome</keyword>
<dbReference type="Proteomes" id="UP000054270">
    <property type="component" value="Unassembled WGS sequence"/>
</dbReference>
<sequence>MGVWTMKCVGYDNQLQSELSEKFPVWNAMSQEEKKAHRKAIKLEFETKAKELGLRCKKTKGNKPKTSFLKKRKREETPDDSEEGESEGLEYVDQPAVESCANDVIELSDSDEDVEVPSKYRKYSEGTRLSPICL</sequence>
<dbReference type="OrthoDB" id="3069612at2759"/>
<organism evidence="2 3">
    <name type="scientific">Hypholoma sublateritium (strain FD-334 SS-4)</name>
    <dbReference type="NCBI Taxonomy" id="945553"/>
    <lineage>
        <taxon>Eukaryota</taxon>
        <taxon>Fungi</taxon>
        <taxon>Dikarya</taxon>
        <taxon>Basidiomycota</taxon>
        <taxon>Agaricomycotina</taxon>
        <taxon>Agaricomycetes</taxon>
        <taxon>Agaricomycetidae</taxon>
        <taxon>Agaricales</taxon>
        <taxon>Agaricineae</taxon>
        <taxon>Strophariaceae</taxon>
        <taxon>Hypholoma</taxon>
    </lineage>
</organism>
<feature type="region of interest" description="Disordered" evidence="1">
    <location>
        <begin position="108"/>
        <end position="134"/>
    </location>
</feature>
<evidence type="ECO:0000256" key="1">
    <source>
        <dbReference type="SAM" id="MobiDB-lite"/>
    </source>
</evidence>
<reference evidence="3" key="1">
    <citation type="submission" date="2014-04" db="EMBL/GenBank/DDBJ databases">
        <title>Evolutionary Origins and Diversification of the Mycorrhizal Mutualists.</title>
        <authorList>
            <consortium name="DOE Joint Genome Institute"/>
            <consortium name="Mycorrhizal Genomics Consortium"/>
            <person name="Kohler A."/>
            <person name="Kuo A."/>
            <person name="Nagy L.G."/>
            <person name="Floudas D."/>
            <person name="Copeland A."/>
            <person name="Barry K.W."/>
            <person name="Cichocki N."/>
            <person name="Veneault-Fourrey C."/>
            <person name="LaButti K."/>
            <person name="Lindquist E.A."/>
            <person name="Lipzen A."/>
            <person name="Lundell T."/>
            <person name="Morin E."/>
            <person name="Murat C."/>
            <person name="Riley R."/>
            <person name="Ohm R."/>
            <person name="Sun H."/>
            <person name="Tunlid A."/>
            <person name="Henrissat B."/>
            <person name="Grigoriev I.V."/>
            <person name="Hibbett D.S."/>
            <person name="Martin F."/>
        </authorList>
    </citation>
    <scope>NUCLEOTIDE SEQUENCE [LARGE SCALE GENOMIC DNA]</scope>
    <source>
        <strain evidence="3">FD-334 SS-4</strain>
    </source>
</reference>
<accession>A0A0D2L4A1</accession>
<evidence type="ECO:0000313" key="3">
    <source>
        <dbReference type="Proteomes" id="UP000054270"/>
    </source>
</evidence>
<feature type="compositionally biased region" description="Acidic residues" evidence="1">
    <location>
        <begin position="77"/>
        <end position="90"/>
    </location>
</feature>
<feature type="compositionally biased region" description="Basic and acidic residues" evidence="1">
    <location>
        <begin position="116"/>
        <end position="125"/>
    </location>
</feature>
<protein>
    <submittedName>
        <fullName evidence="2">Uncharacterized protein</fullName>
    </submittedName>
</protein>
<gene>
    <name evidence="2" type="ORF">HYPSUDRAFT_41735</name>
</gene>